<dbReference type="EMBL" id="AAMX01000003">
    <property type="protein sequence ID" value="EAQ32790.1"/>
    <property type="molecule type" value="Genomic_DNA"/>
</dbReference>
<feature type="domain" description="Inner membrane protein YgaP-like transmembrane" evidence="2">
    <location>
        <begin position="2"/>
        <end position="63"/>
    </location>
</feature>
<sequence>MSVEKAVTAFAGIMILLSVALTVWVHSGFVWLTVFVGANLLQQSFTGFCPAAIFFNRVLGLKTERELAKLNREGV</sequence>
<keyword evidence="1" id="KW-0472">Membrane</keyword>
<dbReference type="Gene3D" id="6.10.140.1340">
    <property type="match status" value="1"/>
</dbReference>
<protein>
    <submittedName>
        <fullName evidence="3">Uncharacterized conserved membrane protein</fullName>
    </submittedName>
</protein>
<name>A0ABP2CSC5_9GAMM</name>
<organism evidence="3 4">
    <name type="scientific">Idiomarina baltica OS145</name>
    <dbReference type="NCBI Taxonomy" id="314276"/>
    <lineage>
        <taxon>Bacteria</taxon>
        <taxon>Pseudomonadati</taxon>
        <taxon>Pseudomonadota</taxon>
        <taxon>Gammaproteobacteria</taxon>
        <taxon>Alteromonadales</taxon>
        <taxon>Idiomarinaceae</taxon>
        <taxon>Idiomarina</taxon>
    </lineage>
</organism>
<evidence type="ECO:0000313" key="3">
    <source>
        <dbReference type="EMBL" id="EAQ32790.1"/>
    </source>
</evidence>
<keyword evidence="1" id="KW-1133">Transmembrane helix</keyword>
<dbReference type="Pfam" id="PF11127">
    <property type="entry name" value="YgaP-like_TM"/>
    <property type="match status" value="1"/>
</dbReference>
<feature type="transmembrane region" description="Helical" evidence="1">
    <location>
        <begin position="7"/>
        <end position="25"/>
    </location>
</feature>
<comment type="caution">
    <text evidence="3">The sequence shown here is derived from an EMBL/GenBank/DDBJ whole genome shotgun (WGS) entry which is preliminary data.</text>
</comment>
<evidence type="ECO:0000259" key="2">
    <source>
        <dbReference type="Pfam" id="PF11127"/>
    </source>
</evidence>
<evidence type="ECO:0000256" key="1">
    <source>
        <dbReference type="SAM" id="Phobius"/>
    </source>
</evidence>
<keyword evidence="4" id="KW-1185">Reference proteome</keyword>
<accession>A0ABP2CSC5</accession>
<dbReference type="Proteomes" id="UP000016543">
    <property type="component" value="Unassembled WGS sequence"/>
</dbReference>
<keyword evidence="1" id="KW-0812">Transmembrane</keyword>
<dbReference type="InterPro" id="IPR021309">
    <property type="entry name" value="YgaP-like_TM"/>
</dbReference>
<evidence type="ECO:0000313" key="4">
    <source>
        <dbReference type="Proteomes" id="UP000016543"/>
    </source>
</evidence>
<reference evidence="3 4" key="1">
    <citation type="submission" date="2006-01" db="EMBL/GenBank/DDBJ databases">
        <authorList>
            <person name="Brettar I."/>
            <person name="Hofle M."/>
            <person name="Ferriera S."/>
            <person name="Johnson J."/>
            <person name="Kravitz S."/>
            <person name="Halpern A."/>
            <person name="Remington K."/>
            <person name="Beeson K."/>
            <person name="Tran B."/>
            <person name="Rogers Y.-H."/>
            <person name="Friedman R."/>
            <person name="Venter J.C."/>
        </authorList>
    </citation>
    <scope>NUCLEOTIDE SEQUENCE [LARGE SCALE GENOMIC DNA]</scope>
    <source>
        <strain evidence="3 4">OS145</strain>
    </source>
</reference>
<gene>
    <name evidence="3" type="ORF">OS145_01487</name>
</gene>
<feature type="transmembrane region" description="Helical" evidence="1">
    <location>
        <begin position="31"/>
        <end position="55"/>
    </location>
</feature>
<dbReference type="RefSeq" id="WP_006955609.1">
    <property type="nucleotide sequence ID" value="NZ_CH672405.1"/>
</dbReference>
<proteinExistence type="predicted"/>